<evidence type="ECO:0000313" key="3">
    <source>
        <dbReference type="Proteomes" id="UP001242021"/>
    </source>
</evidence>
<dbReference type="Pfam" id="PF00535">
    <property type="entry name" value="Glycos_transf_2"/>
    <property type="match status" value="1"/>
</dbReference>
<dbReference type="PANTHER" id="PTHR22916:SF3">
    <property type="entry name" value="UDP-GLCNAC:BETAGAL BETA-1,3-N-ACETYLGLUCOSAMINYLTRANSFERASE-LIKE PROTEIN 1"/>
    <property type="match status" value="1"/>
</dbReference>
<evidence type="ECO:0000259" key="1">
    <source>
        <dbReference type="Pfam" id="PF00535"/>
    </source>
</evidence>
<feature type="domain" description="Glycosyltransferase 2-like" evidence="1">
    <location>
        <begin position="5"/>
        <end position="137"/>
    </location>
</feature>
<dbReference type="AlphaFoldDB" id="A0AAJ6KCR9"/>
<evidence type="ECO:0000313" key="2">
    <source>
        <dbReference type="EMBL" id="WIH95822.1"/>
    </source>
</evidence>
<gene>
    <name evidence="2" type="ORF">NEH99_04565</name>
</gene>
<protein>
    <submittedName>
        <fullName evidence="2">Glycosyltransferase family 2 protein</fullName>
    </submittedName>
</protein>
<dbReference type="InterPro" id="IPR001173">
    <property type="entry name" value="Glyco_trans_2-like"/>
</dbReference>
<organism evidence="2 3">
    <name type="scientific">Brachyspira pilosicoli</name>
    <name type="common">Serpulina pilosicoli</name>
    <dbReference type="NCBI Taxonomy" id="52584"/>
    <lineage>
        <taxon>Bacteria</taxon>
        <taxon>Pseudomonadati</taxon>
        <taxon>Spirochaetota</taxon>
        <taxon>Spirochaetia</taxon>
        <taxon>Brachyspirales</taxon>
        <taxon>Brachyspiraceae</taxon>
        <taxon>Brachyspira</taxon>
    </lineage>
</organism>
<dbReference type="PANTHER" id="PTHR22916">
    <property type="entry name" value="GLYCOSYLTRANSFERASE"/>
    <property type="match status" value="1"/>
</dbReference>
<dbReference type="Gene3D" id="3.90.550.10">
    <property type="entry name" value="Spore Coat Polysaccharide Biosynthesis Protein SpsA, Chain A"/>
    <property type="match status" value="1"/>
</dbReference>
<name>A0AAJ6KCR9_BRAPL</name>
<dbReference type="GO" id="GO:0016758">
    <property type="term" value="F:hexosyltransferase activity"/>
    <property type="evidence" value="ECO:0007669"/>
    <property type="project" value="UniProtKB-ARBA"/>
</dbReference>
<sequence>MIKVSVIIPVYNVENYLRKCLDSIVNQTLKEIEIICVDDCSTDNCYSILEEYSKIDNRIIIVKNDVNKGLGNTRNIGLENAKGEYIGFVDSDDFVNDIYFEELYNTAKKFNADLVNTQNIIDYKNGNITGYHNYKNYKIGLRKYNIIDIIEYIRIGKVLDYPIYYSTWGKLFKREFLNKNNIRLLSISNSEDFYFFFTVLAYSPIMAYNGKPEYYYVQRVDSLVREGRREDDSKLAYDLFPYLIKHYHMHALEYEPYIKNFLFNHLFFYFVNDYSEDRFNYFKELFMHIYQKDSDKPTNLFLRFYYNKALKNVESFKFCNKLYTSFFRKIFSHKILDLLKKKDILP</sequence>
<dbReference type="Proteomes" id="UP001242021">
    <property type="component" value="Chromosome"/>
</dbReference>
<dbReference type="SUPFAM" id="SSF53448">
    <property type="entry name" value="Nucleotide-diphospho-sugar transferases"/>
    <property type="match status" value="1"/>
</dbReference>
<dbReference type="CDD" id="cd00761">
    <property type="entry name" value="Glyco_tranf_GTA_type"/>
    <property type="match status" value="1"/>
</dbReference>
<dbReference type="EMBL" id="CP098754">
    <property type="protein sequence ID" value="WIH95822.1"/>
    <property type="molecule type" value="Genomic_DNA"/>
</dbReference>
<dbReference type="RefSeq" id="WP_115599600.1">
    <property type="nucleotide sequence ID" value="NZ_CP098752.1"/>
</dbReference>
<accession>A0AAJ6KCR9</accession>
<proteinExistence type="predicted"/>
<reference evidence="2" key="1">
    <citation type="submission" date="2022-06" db="EMBL/GenBank/DDBJ databases">
        <title>Brachyspira pilosicoli from pigs in Switzerland.</title>
        <authorList>
            <person name="Schmitt S."/>
            <person name="Arnold M."/>
            <person name="Rossano A."/>
            <person name="Perreten V."/>
        </authorList>
    </citation>
    <scope>NUCLEOTIDE SEQUENCE</scope>
    <source>
        <strain evidence="2">MEI4028</strain>
    </source>
</reference>
<dbReference type="InterPro" id="IPR029044">
    <property type="entry name" value="Nucleotide-diphossugar_trans"/>
</dbReference>